<evidence type="ECO:0000313" key="2">
    <source>
        <dbReference type="EMBL" id="CBK21268.2"/>
    </source>
</evidence>
<dbReference type="PANTHER" id="PTHR11937">
    <property type="entry name" value="ACTIN"/>
    <property type="match status" value="1"/>
</dbReference>
<dbReference type="Proteomes" id="UP000008312">
    <property type="component" value="Unassembled WGS sequence"/>
</dbReference>
<proteinExistence type="predicted"/>
<reference evidence="2" key="1">
    <citation type="submission" date="2010-02" db="EMBL/GenBank/DDBJ databases">
        <title>Sequencing and annotation of the Blastocystis hominis genome.</title>
        <authorList>
            <person name="Wincker P."/>
        </authorList>
    </citation>
    <scope>NUCLEOTIDE SEQUENCE</scope>
    <source>
        <strain evidence="2">Singapore isolate B</strain>
    </source>
</reference>
<dbReference type="OrthoDB" id="337660at2759"/>
<dbReference type="InterPro" id="IPR004000">
    <property type="entry name" value="Actin"/>
</dbReference>
<accession>D8LZM9</accession>
<evidence type="ECO:0000313" key="3">
    <source>
        <dbReference type="Proteomes" id="UP000008312"/>
    </source>
</evidence>
<dbReference type="InParanoid" id="D8LZM9"/>
<protein>
    <submittedName>
        <fullName evidence="2">Uncharacterized protein</fullName>
    </submittedName>
</protein>
<dbReference type="Pfam" id="PF00022">
    <property type="entry name" value="Actin"/>
    <property type="match status" value="1"/>
</dbReference>
<keyword evidence="3" id="KW-1185">Reference proteome</keyword>
<dbReference type="Gene3D" id="3.30.420.40">
    <property type="match status" value="2"/>
</dbReference>
<gene>
    <name evidence="2" type="ORF">GSBLH_T00006274001</name>
</gene>
<dbReference type="GeneID" id="24922399"/>
<sequence length="268" mass="30171">MSLVSVNLPSNIVTYTKGRPKSSSSDIQTTTIAGESRPWRYLNVLFTSVRYQDSIVSPLVRDLTICNWGGVEQLVTLALQDWLCVNPDENPVLLIEPPIVKLSRRQKFSELFFEKFQIPSLLMFKDAALTCFSRGRTVAMVVDIGEHFTRCCGVIDGFVDRENVVMQRFGAHRIRSLALQKCIIPAIHGHEMKLPGSAAVGGWKSLFVRFDCTRCVRKNVPIFGIPIIEVFCVGKSLSICAGRRFGSFGFFWFHGFHEIIKSDLIYAS</sequence>
<dbReference type="AlphaFoldDB" id="D8LZM9"/>
<evidence type="ECO:0000256" key="1">
    <source>
        <dbReference type="ARBA" id="ARBA00049360"/>
    </source>
</evidence>
<comment type="catalytic activity">
    <reaction evidence="1">
        <text>ATP + H2O = ADP + phosphate + H(+)</text>
        <dbReference type="Rhea" id="RHEA:13065"/>
        <dbReference type="ChEBI" id="CHEBI:15377"/>
        <dbReference type="ChEBI" id="CHEBI:15378"/>
        <dbReference type="ChEBI" id="CHEBI:30616"/>
        <dbReference type="ChEBI" id="CHEBI:43474"/>
        <dbReference type="ChEBI" id="CHEBI:456216"/>
    </reaction>
</comment>
<organism evidence="2">
    <name type="scientific">Blastocystis hominis</name>
    <dbReference type="NCBI Taxonomy" id="12968"/>
    <lineage>
        <taxon>Eukaryota</taxon>
        <taxon>Sar</taxon>
        <taxon>Stramenopiles</taxon>
        <taxon>Bigyra</taxon>
        <taxon>Opalozoa</taxon>
        <taxon>Opalinata</taxon>
        <taxon>Blastocystidae</taxon>
        <taxon>Blastocystis</taxon>
    </lineage>
</organism>
<name>D8LZM9_BLAHO</name>
<dbReference type="SUPFAM" id="SSF53067">
    <property type="entry name" value="Actin-like ATPase domain"/>
    <property type="match status" value="1"/>
</dbReference>
<dbReference type="RefSeq" id="XP_012895316.1">
    <property type="nucleotide sequence ID" value="XM_013039862.1"/>
</dbReference>
<dbReference type="EMBL" id="FN668641">
    <property type="protein sequence ID" value="CBK21268.2"/>
    <property type="molecule type" value="Genomic_DNA"/>
</dbReference>
<dbReference type="InterPro" id="IPR043129">
    <property type="entry name" value="ATPase_NBD"/>
</dbReference>